<dbReference type="Proteomes" id="UP001060085">
    <property type="component" value="Linkage Group LG08"/>
</dbReference>
<evidence type="ECO:0000313" key="1">
    <source>
        <dbReference type="EMBL" id="KAI5650623.1"/>
    </source>
</evidence>
<name>A0ACB9ZT54_CATRO</name>
<evidence type="ECO:0000313" key="2">
    <source>
        <dbReference type="Proteomes" id="UP001060085"/>
    </source>
</evidence>
<organism evidence="1 2">
    <name type="scientific">Catharanthus roseus</name>
    <name type="common">Madagascar periwinkle</name>
    <name type="synonym">Vinca rosea</name>
    <dbReference type="NCBI Taxonomy" id="4058"/>
    <lineage>
        <taxon>Eukaryota</taxon>
        <taxon>Viridiplantae</taxon>
        <taxon>Streptophyta</taxon>
        <taxon>Embryophyta</taxon>
        <taxon>Tracheophyta</taxon>
        <taxon>Spermatophyta</taxon>
        <taxon>Magnoliopsida</taxon>
        <taxon>eudicotyledons</taxon>
        <taxon>Gunneridae</taxon>
        <taxon>Pentapetalae</taxon>
        <taxon>asterids</taxon>
        <taxon>lamiids</taxon>
        <taxon>Gentianales</taxon>
        <taxon>Apocynaceae</taxon>
        <taxon>Rauvolfioideae</taxon>
        <taxon>Vinceae</taxon>
        <taxon>Catharanthinae</taxon>
        <taxon>Catharanthus</taxon>
    </lineage>
</organism>
<protein>
    <submittedName>
        <fullName evidence="1">Uncharacterized protein</fullName>
    </submittedName>
</protein>
<reference evidence="2" key="1">
    <citation type="journal article" date="2023" name="Nat. Plants">
        <title>Single-cell RNA sequencing provides a high-resolution roadmap for understanding the multicellular compartmentation of specialized metabolism.</title>
        <authorList>
            <person name="Sun S."/>
            <person name="Shen X."/>
            <person name="Li Y."/>
            <person name="Li Y."/>
            <person name="Wang S."/>
            <person name="Li R."/>
            <person name="Zhang H."/>
            <person name="Shen G."/>
            <person name="Guo B."/>
            <person name="Wei J."/>
            <person name="Xu J."/>
            <person name="St-Pierre B."/>
            <person name="Chen S."/>
            <person name="Sun C."/>
        </authorList>
    </citation>
    <scope>NUCLEOTIDE SEQUENCE [LARGE SCALE GENOMIC DNA]</scope>
</reference>
<dbReference type="EMBL" id="CM044708">
    <property type="protein sequence ID" value="KAI5650623.1"/>
    <property type="molecule type" value="Genomic_DNA"/>
</dbReference>
<comment type="caution">
    <text evidence="1">The sequence shown here is derived from an EMBL/GenBank/DDBJ whole genome shotgun (WGS) entry which is preliminary data.</text>
</comment>
<accession>A0ACB9ZT54</accession>
<keyword evidence="2" id="KW-1185">Reference proteome</keyword>
<sequence length="141" mass="15273">MGGENKVYSYDEISLHSTAKDCWIVINAKIYDVTNFFDDHPGGADVLLEAAGKDASEEFEAVGHGSSARLMLDEYYVAEVDPSNKPIPKSAPLPVSVPVSVKGTSSSSTIVKFLLFFFPLIILGFAISIRLYTSANSKPTH</sequence>
<proteinExistence type="predicted"/>
<gene>
    <name evidence="1" type="ORF">M9H77_36628</name>
</gene>